<dbReference type="EMBL" id="LR215050">
    <property type="protein sequence ID" value="VEU82309.1"/>
    <property type="molecule type" value="Genomic_DNA"/>
</dbReference>
<keyword evidence="4" id="KW-0378">Hydrolase</keyword>
<dbReference type="KEGG" id="ahk:NCTC10172_00318"/>
<protein>
    <recommendedName>
        <fullName evidence="2">Bis(5'-nucleosyl)-tetraphosphatase [asymmetrical]</fullName>
    </recommendedName>
    <alternativeName>
        <fullName evidence="5">Diadenosine 5',5'''-P1,P4-tetraphosphate asymmetrical hydrolase</fullName>
    </alternativeName>
</protein>
<keyword evidence="8" id="KW-1185">Reference proteome</keyword>
<dbReference type="PROSITE" id="PS00893">
    <property type="entry name" value="NUDIX_BOX"/>
    <property type="match status" value="1"/>
</dbReference>
<dbReference type="GO" id="GO:0004081">
    <property type="term" value="F:bis(5'-nucleosyl)-tetraphosphatase (asymmetrical) activity"/>
    <property type="evidence" value="ECO:0007669"/>
    <property type="project" value="TreeGrafter"/>
</dbReference>
<evidence type="ECO:0000313" key="8">
    <source>
        <dbReference type="Proteomes" id="UP000290909"/>
    </source>
</evidence>
<evidence type="ECO:0000256" key="3">
    <source>
        <dbReference type="ARBA" id="ARBA00022741"/>
    </source>
</evidence>
<dbReference type="CDD" id="cd03428">
    <property type="entry name" value="NUDIX_Ap4A_Nudt2"/>
    <property type="match status" value="1"/>
</dbReference>
<evidence type="ECO:0000256" key="5">
    <source>
        <dbReference type="ARBA" id="ARBA00032644"/>
    </source>
</evidence>
<proteinExistence type="inferred from homology"/>
<dbReference type="InterPro" id="IPR020084">
    <property type="entry name" value="NUDIX_hydrolase_CS"/>
</dbReference>
<evidence type="ECO:0000259" key="6">
    <source>
        <dbReference type="PROSITE" id="PS51462"/>
    </source>
</evidence>
<reference evidence="7 8" key="1">
    <citation type="submission" date="2019-01" db="EMBL/GenBank/DDBJ databases">
        <authorList>
            <consortium name="Pathogen Informatics"/>
        </authorList>
    </citation>
    <scope>NUCLEOTIDE SEQUENCE [LARGE SCALE GENOMIC DNA]</scope>
    <source>
        <strain evidence="7 8">NCTC10172</strain>
    </source>
</reference>
<dbReference type="PROSITE" id="PS51462">
    <property type="entry name" value="NUDIX"/>
    <property type="match status" value="1"/>
</dbReference>
<keyword evidence="3" id="KW-0547">Nucleotide-binding</keyword>
<feature type="domain" description="Nudix hydrolase" evidence="6">
    <location>
        <begin position="2"/>
        <end position="131"/>
    </location>
</feature>
<dbReference type="Proteomes" id="UP000290909">
    <property type="component" value="Chromosome"/>
</dbReference>
<dbReference type="GO" id="GO:0006167">
    <property type="term" value="P:AMP biosynthetic process"/>
    <property type="evidence" value="ECO:0007669"/>
    <property type="project" value="TreeGrafter"/>
</dbReference>
<gene>
    <name evidence="7" type="ORF">NCTC10172_00318</name>
</gene>
<dbReference type="AlphaFoldDB" id="A0A449BIM7"/>
<dbReference type="GO" id="GO:0000166">
    <property type="term" value="F:nucleotide binding"/>
    <property type="evidence" value="ECO:0007669"/>
    <property type="project" value="UniProtKB-KW"/>
</dbReference>
<dbReference type="PANTHER" id="PTHR21340">
    <property type="entry name" value="DIADENOSINE 5,5-P1,P4-TETRAPHOSPHATE PYROPHOSPHOHYDROLASE MUTT"/>
    <property type="match status" value="1"/>
</dbReference>
<accession>A0A449BIM7</accession>
<dbReference type="Gene3D" id="3.90.79.10">
    <property type="entry name" value="Nucleoside Triphosphate Pyrophosphohydrolase"/>
    <property type="match status" value="1"/>
</dbReference>
<dbReference type="STRING" id="1408416.GCA_000702765_01135"/>
<dbReference type="RefSeq" id="WP_035369733.1">
    <property type="nucleotide sequence ID" value="NZ_LR215050.1"/>
</dbReference>
<name>A0A449BIM7_9MOLU</name>
<organism evidence="7 8">
    <name type="scientific">Acholeplasma hippikon</name>
    <dbReference type="NCBI Taxonomy" id="264636"/>
    <lineage>
        <taxon>Bacteria</taxon>
        <taxon>Bacillati</taxon>
        <taxon>Mycoplasmatota</taxon>
        <taxon>Mollicutes</taxon>
        <taxon>Acholeplasmatales</taxon>
        <taxon>Acholeplasmataceae</taxon>
        <taxon>Acholeplasma</taxon>
    </lineage>
</organism>
<sequence>MVKEISAGAIVYTESEGKILYLLAQNKNGGHFGFPKGHVEKDESIIETAHREVYEETGIMFEIVTDKMQTSTYLMPNGIYKDVYYFLGKATNTKIRKQDSEISVAGWYTKEQVFRYLTYDNDKILFIKLAGHLEK</sequence>
<evidence type="ECO:0000256" key="4">
    <source>
        <dbReference type="ARBA" id="ARBA00022801"/>
    </source>
</evidence>
<evidence type="ECO:0000313" key="7">
    <source>
        <dbReference type="EMBL" id="VEU82309.1"/>
    </source>
</evidence>
<dbReference type="Pfam" id="PF00293">
    <property type="entry name" value="NUDIX"/>
    <property type="match status" value="1"/>
</dbReference>
<comment type="similarity">
    <text evidence="1">Belongs to the Nudix hydrolase family.</text>
</comment>
<dbReference type="InterPro" id="IPR000086">
    <property type="entry name" value="NUDIX_hydrolase_dom"/>
</dbReference>
<evidence type="ECO:0000256" key="2">
    <source>
        <dbReference type="ARBA" id="ARBA00018911"/>
    </source>
</evidence>
<dbReference type="SUPFAM" id="SSF55811">
    <property type="entry name" value="Nudix"/>
    <property type="match status" value="1"/>
</dbReference>
<dbReference type="InterPro" id="IPR051325">
    <property type="entry name" value="Nudix_hydrolase_domain"/>
</dbReference>
<dbReference type="InterPro" id="IPR015797">
    <property type="entry name" value="NUDIX_hydrolase-like_dom_sf"/>
</dbReference>
<dbReference type="InterPro" id="IPR003565">
    <property type="entry name" value="Tetra_PHTase"/>
</dbReference>
<evidence type="ECO:0000256" key="1">
    <source>
        <dbReference type="ARBA" id="ARBA00005582"/>
    </source>
</evidence>
<dbReference type="PANTHER" id="PTHR21340:SF0">
    <property type="entry name" value="BIS(5'-NUCLEOSYL)-TETRAPHOSPHATASE [ASYMMETRICAL]"/>
    <property type="match status" value="1"/>
</dbReference>
<dbReference type="GO" id="GO:0006754">
    <property type="term" value="P:ATP biosynthetic process"/>
    <property type="evidence" value="ECO:0007669"/>
    <property type="project" value="TreeGrafter"/>
</dbReference>